<gene>
    <name evidence="2" type="ORF">ACGRHZ_11040</name>
</gene>
<evidence type="ECO:0000259" key="1">
    <source>
        <dbReference type="SMART" id="SM00901"/>
    </source>
</evidence>
<name>A0ABW7J6C4_9VIBR</name>
<dbReference type="Pfam" id="PF08867">
    <property type="entry name" value="FRG"/>
    <property type="match status" value="1"/>
</dbReference>
<evidence type="ECO:0000313" key="3">
    <source>
        <dbReference type="Proteomes" id="UP001607221"/>
    </source>
</evidence>
<dbReference type="SMART" id="SM00901">
    <property type="entry name" value="FRG"/>
    <property type="match status" value="1"/>
</dbReference>
<comment type="caution">
    <text evidence="2">The sequence shown here is derived from an EMBL/GenBank/DDBJ whole genome shotgun (WGS) entry which is preliminary data.</text>
</comment>
<dbReference type="EMBL" id="JBIHSE010000001">
    <property type="protein sequence ID" value="MFH0271870.1"/>
    <property type="molecule type" value="Genomic_DNA"/>
</dbReference>
<organism evidence="2 3">
    <name type="scientific">Vibrio jasicida</name>
    <dbReference type="NCBI Taxonomy" id="766224"/>
    <lineage>
        <taxon>Bacteria</taxon>
        <taxon>Pseudomonadati</taxon>
        <taxon>Pseudomonadota</taxon>
        <taxon>Gammaproteobacteria</taxon>
        <taxon>Vibrionales</taxon>
        <taxon>Vibrionaceae</taxon>
        <taxon>Vibrio</taxon>
    </lineage>
</organism>
<proteinExistence type="predicted"/>
<accession>A0ABW7J6C4</accession>
<evidence type="ECO:0000313" key="2">
    <source>
        <dbReference type="EMBL" id="MFH0271870.1"/>
    </source>
</evidence>
<dbReference type="Proteomes" id="UP001607221">
    <property type="component" value="Unassembled WGS sequence"/>
</dbReference>
<reference evidence="2 3" key="1">
    <citation type="submission" date="2024-10" db="EMBL/GenBank/DDBJ databases">
        <authorList>
            <person name="Yibar A."/>
            <person name="Saticioglu I.B."/>
            <person name="Duman M."/>
            <person name="Ajmi N."/>
            <person name="Gurler F."/>
            <person name="Ay H."/>
            <person name="Onuk E."/>
            <person name="Guler S."/>
            <person name="Romalde J.L."/>
        </authorList>
    </citation>
    <scope>NUCLEOTIDE SEQUENCE [LARGE SCALE GENOMIC DNA]</scope>
    <source>
        <strain evidence="2 3">1-TCBS-A</strain>
    </source>
</reference>
<keyword evidence="3" id="KW-1185">Reference proteome</keyword>
<dbReference type="InterPro" id="IPR014966">
    <property type="entry name" value="FRG-dom"/>
</dbReference>
<feature type="domain" description="FRG" evidence="1">
    <location>
        <begin position="23"/>
        <end position="125"/>
    </location>
</feature>
<protein>
    <submittedName>
        <fullName evidence="2">FRG domain-containing protein</fullName>
    </submittedName>
</protein>
<sequence length="375" mass="42764">MENNITDDLASFIDKISKIPRKKDHTLFFRGHANDIFPALPAVFRNIHKSSPPAKYIDKESQLFHNMIMQCPDEFKGSVSTFDHLVKMQHYSLPTRLLDITTNPLVALYFACSEFVEEGHDGEVLVYQIPNNEIKFYNSDTVSVISNLAQINNEFNIDDDGDRGKFIHIIKNEKPYFLDVIDKADLSRVVCVQPKQDNKRIIKQSGAFLLFGMGEQLKKNTSAKIPSDYTLKENNITIPCKHKEQLLGSLEHLAISEATLFPEIDNVAKFLKKAPRKYTNSIQSDFIVNNPKYIELIVNSLTRDDDLLESISNNSKEVLLQSGLLDDSVNKVVIESMQTHDEEATILLSEPELIKEVVSHCYEQLINHSYQTEMV</sequence>
<dbReference type="RefSeq" id="WP_104037942.1">
    <property type="nucleotide sequence ID" value="NZ_JBIHSE010000001.1"/>
</dbReference>